<dbReference type="Proteomes" id="UP000010411">
    <property type="component" value="Unassembled WGS sequence"/>
</dbReference>
<evidence type="ECO:0000256" key="4">
    <source>
        <dbReference type="ARBA" id="ARBA00022833"/>
    </source>
</evidence>
<dbReference type="PATRIC" id="fig|698759.3.peg.728"/>
<accession>L1L7A1</accession>
<protein>
    <recommendedName>
        <fullName evidence="7">Metallo-beta-lactamase domain-containing protein</fullName>
    </recommendedName>
</protein>
<keyword evidence="3" id="KW-0378">Hydrolase</keyword>
<dbReference type="SUPFAM" id="SSF56281">
    <property type="entry name" value="Metallo-hydrolase/oxidoreductase"/>
    <property type="match status" value="1"/>
</dbReference>
<dbReference type="GO" id="GO:0046872">
    <property type="term" value="F:metal ion binding"/>
    <property type="evidence" value="ECO:0007669"/>
    <property type="project" value="UniProtKB-KW"/>
</dbReference>
<dbReference type="PANTHER" id="PTHR42978:SF6">
    <property type="entry name" value="QUORUM-QUENCHING LACTONASE YTNP-RELATED"/>
    <property type="match status" value="1"/>
</dbReference>
<dbReference type="InterPro" id="IPR051013">
    <property type="entry name" value="MBL_superfamily_lactonases"/>
</dbReference>
<evidence type="ECO:0000313" key="6">
    <source>
        <dbReference type="Proteomes" id="UP000010411"/>
    </source>
</evidence>
<dbReference type="GO" id="GO:0016787">
    <property type="term" value="F:hydrolase activity"/>
    <property type="evidence" value="ECO:0007669"/>
    <property type="project" value="UniProtKB-KW"/>
</dbReference>
<reference evidence="5 6" key="1">
    <citation type="submission" date="2012-11" db="EMBL/GenBank/DDBJ databases">
        <authorList>
            <person name="Huguet-Tapia J.C."/>
            <person name="Durkin A.S."/>
            <person name="Pettis G.S."/>
            <person name="Badger J.H."/>
        </authorList>
    </citation>
    <scope>NUCLEOTIDE SEQUENCE [LARGE SCALE GENOMIC DNA]</scope>
    <source>
        <strain evidence="5 6">91-03</strain>
    </source>
</reference>
<organism evidence="5 6">
    <name type="scientific">Streptomyces ipomoeae 91-03</name>
    <dbReference type="NCBI Taxonomy" id="698759"/>
    <lineage>
        <taxon>Bacteria</taxon>
        <taxon>Bacillati</taxon>
        <taxon>Actinomycetota</taxon>
        <taxon>Actinomycetes</taxon>
        <taxon>Kitasatosporales</taxon>
        <taxon>Streptomycetaceae</taxon>
        <taxon>Streptomyces</taxon>
    </lineage>
</organism>
<keyword evidence="2" id="KW-0479">Metal-binding</keyword>
<dbReference type="AlphaFoldDB" id="L1L7A1"/>
<gene>
    <name evidence="5" type="ORF">STRIP9103_09422</name>
</gene>
<evidence type="ECO:0000256" key="2">
    <source>
        <dbReference type="ARBA" id="ARBA00022723"/>
    </source>
</evidence>
<evidence type="ECO:0008006" key="7">
    <source>
        <dbReference type="Google" id="ProtNLM"/>
    </source>
</evidence>
<proteinExistence type="inferred from homology"/>
<evidence type="ECO:0000256" key="3">
    <source>
        <dbReference type="ARBA" id="ARBA00022801"/>
    </source>
</evidence>
<comment type="caution">
    <text evidence="5">The sequence shown here is derived from an EMBL/GenBank/DDBJ whole genome shotgun (WGS) entry which is preliminary data.</text>
</comment>
<dbReference type="Gene3D" id="3.60.15.10">
    <property type="entry name" value="Ribonuclease Z/Hydroxyacylglutathione hydrolase-like"/>
    <property type="match status" value="1"/>
</dbReference>
<sequence>MAEGEEIFPGVHVRFTPGHSAGHAAYVINAGGQKVIAFGDAFHTPLQISHPLWENTFDHDHQRSTRLRHSLVLELAEPDTIGFGVHFPEPFGHVRIENNQATWHPVDA</sequence>
<dbReference type="InterPro" id="IPR036866">
    <property type="entry name" value="RibonucZ/Hydroxyglut_hydro"/>
</dbReference>
<comment type="similarity">
    <text evidence="1">Belongs to the metallo-beta-lactamase superfamily.</text>
</comment>
<keyword evidence="4" id="KW-0862">Zinc</keyword>
<dbReference type="PANTHER" id="PTHR42978">
    <property type="entry name" value="QUORUM-QUENCHING LACTONASE YTNP-RELATED-RELATED"/>
    <property type="match status" value="1"/>
</dbReference>
<keyword evidence="6" id="KW-1185">Reference proteome</keyword>
<evidence type="ECO:0000256" key="1">
    <source>
        <dbReference type="ARBA" id="ARBA00007749"/>
    </source>
</evidence>
<name>L1L7A1_9ACTN</name>
<dbReference type="EMBL" id="AEJC01000058">
    <property type="protein sequence ID" value="EKX68767.1"/>
    <property type="molecule type" value="Genomic_DNA"/>
</dbReference>
<evidence type="ECO:0000313" key="5">
    <source>
        <dbReference type="EMBL" id="EKX68767.1"/>
    </source>
</evidence>